<dbReference type="PROSITE" id="PS00101">
    <property type="entry name" value="HEXAPEP_TRANSFERASES"/>
    <property type="match status" value="1"/>
</dbReference>
<keyword evidence="4" id="KW-0012">Acyltransferase</keyword>
<dbReference type="InterPro" id="IPR051159">
    <property type="entry name" value="Hexapeptide_acetyltransf"/>
</dbReference>
<dbReference type="InterPro" id="IPR001451">
    <property type="entry name" value="Hexapep"/>
</dbReference>
<dbReference type="InterPro" id="IPR011004">
    <property type="entry name" value="Trimer_LpxA-like_sf"/>
</dbReference>
<evidence type="ECO:0000256" key="2">
    <source>
        <dbReference type="ARBA" id="ARBA00022679"/>
    </source>
</evidence>
<accession>A0A1Q9GUA9</accession>
<dbReference type="EMBL" id="MJIL01000053">
    <property type="protein sequence ID" value="OLQ78745.1"/>
    <property type="molecule type" value="Genomic_DNA"/>
</dbReference>
<gene>
    <name evidence="5" type="ORF">BIT28_25830</name>
</gene>
<dbReference type="SUPFAM" id="SSF51161">
    <property type="entry name" value="Trimeric LpxA-like enzymes"/>
    <property type="match status" value="1"/>
</dbReference>
<evidence type="ECO:0000313" key="5">
    <source>
        <dbReference type="EMBL" id="OLQ78745.1"/>
    </source>
</evidence>
<evidence type="ECO:0000256" key="4">
    <source>
        <dbReference type="ARBA" id="ARBA00023315"/>
    </source>
</evidence>
<sequence length="233" mass="25345">MNMRALIKQYLSPAQIISIKQLLQRVRGSYLPCIPLLHSLLYHLHLATKNMIHCILQKCYFTPLFISQLAHRPKSLQLDCGMPQILGQLNISLGEQCRLSGVSTYCGRVWGAQLPQLIIGNNVDIGWQNTLAVGTKIQLDDNVRLAGKVFLAGFPGHPMEPHARAIGQPDTDQQIGNIHLCRDVWLGTGVMVMAGVTIGEGSVIAAGSVVTKNIPPGVLAGGNPAKVIKNLEY</sequence>
<evidence type="ECO:0000313" key="6">
    <source>
        <dbReference type="Proteomes" id="UP000186905"/>
    </source>
</evidence>
<proteinExistence type="inferred from homology"/>
<name>A0A1Q9GUA9_9GAMM</name>
<dbReference type="PANTHER" id="PTHR23416">
    <property type="entry name" value="SIALIC ACID SYNTHASE-RELATED"/>
    <property type="match status" value="1"/>
</dbReference>
<comment type="caution">
    <text evidence="5">The sequence shown here is derived from an EMBL/GenBank/DDBJ whole genome shotgun (WGS) entry which is preliminary data.</text>
</comment>
<dbReference type="Pfam" id="PF00132">
    <property type="entry name" value="Hexapep"/>
    <property type="match status" value="1"/>
</dbReference>
<protein>
    <submittedName>
        <fullName evidence="5">Acetyltransferase</fullName>
    </submittedName>
</protein>
<dbReference type="PANTHER" id="PTHR23416:SF23">
    <property type="entry name" value="ACETYLTRANSFERASE C18B11.09C-RELATED"/>
    <property type="match status" value="1"/>
</dbReference>
<keyword evidence="2 5" id="KW-0808">Transferase</keyword>
<dbReference type="GO" id="GO:0008374">
    <property type="term" value="F:O-acyltransferase activity"/>
    <property type="evidence" value="ECO:0007669"/>
    <property type="project" value="TreeGrafter"/>
</dbReference>
<dbReference type="CDD" id="cd04647">
    <property type="entry name" value="LbH_MAT_like"/>
    <property type="match status" value="1"/>
</dbReference>
<keyword evidence="3" id="KW-0677">Repeat</keyword>
<evidence type="ECO:0000256" key="1">
    <source>
        <dbReference type="ARBA" id="ARBA00007274"/>
    </source>
</evidence>
<reference evidence="5 6" key="1">
    <citation type="submission" date="2016-09" db="EMBL/GenBank/DDBJ databases">
        <title>Photobacterium proteolyticum sp. nov. a protease producing bacterium isolated from ocean sediments of Laizhou Bay.</title>
        <authorList>
            <person name="Li Y."/>
        </authorList>
    </citation>
    <scope>NUCLEOTIDE SEQUENCE [LARGE SCALE GENOMIC DNA]</scope>
    <source>
        <strain evidence="5 6">13-12</strain>
    </source>
</reference>
<dbReference type="AlphaFoldDB" id="A0A1Q9GUA9"/>
<dbReference type="Proteomes" id="UP000186905">
    <property type="component" value="Unassembled WGS sequence"/>
</dbReference>
<comment type="similarity">
    <text evidence="1">Belongs to the transferase hexapeptide repeat family.</text>
</comment>
<evidence type="ECO:0000256" key="3">
    <source>
        <dbReference type="ARBA" id="ARBA00022737"/>
    </source>
</evidence>
<dbReference type="STRING" id="1903952.BIT28_25830"/>
<keyword evidence="6" id="KW-1185">Reference proteome</keyword>
<organism evidence="5 6">
    <name type="scientific">Photobacterium proteolyticum</name>
    <dbReference type="NCBI Taxonomy" id="1903952"/>
    <lineage>
        <taxon>Bacteria</taxon>
        <taxon>Pseudomonadati</taxon>
        <taxon>Pseudomonadota</taxon>
        <taxon>Gammaproteobacteria</taxon>
        <taxon>Vibrionales</taxon>
        <taxon>Vibrionaceae</taxon>
        <taxon>Photobacterium</taxon>
    </lineage>
</organism>
<dbReference type="InterPro" id="IPR018357">
    <property type="entry name" value="Hexapep_transf_CS"/>
</dbReference>
<dbReference type="Gene3D" id="2.160.10.10">
    <property type="entry name" value="Hexapeptide repeat proteins"/>
    <property type="match status" value="1"/>
</dbReference>